<dbReference type="PROSITE" id="PS51792">
    <property type="entry name" value="YIPPEE"/>
    <property type="match status" value="1"/>
</dbReference>
<keyword evidence="3" id="KW-0862">Zinc</keyword>
<dbReference type="InterPro" id="IPR034751">
    <property type="entry name" value="Yippee"/>
</dbReference>
<dbReference type="InterPro" id="IPR039058">
    <property type="entry name" value="Yippee_fam"/>
</dbReference>
<evidence type="ECO:0000259" key="5">
    <source>
        <dbReference type="PROSITE" id="PS51792"/>
    </source>
</evidence>
<name>A0A6I9U832_SESIN</name>
<evidence type="ECO:0000256" key="3">
    <source>
        <dbReference type="ARBA" id="ARBA00022833"/>
    </source>
</evidence>
<dbReference type="Proteomes" id="UP000504604">
    <property type="component" value="Linkage group LG9"/>
</dbReference>
<comment type="similarity">
    <text evidence="1 4">Belongs to the yippee family.</text>
</comment>
<evidence type="ECO:0000313" key="6">
    <source>
        <dbReference type="Proteomes" id="UP000504604"/>
    </source>
</evidence>
<dbReference type="OrthoDB" id="1744785at2759"/>
<proteinExistence type="inferred from homology"/>
<sequence length="127" mass="14551">MARTGLVVFNQEYPDYYMCKSCRTHIALAEDFISIDADTELIGATFDKAVNLRVDGPVHHREVAGKTVVDIYCVNCDDKLGWRYIHVNGEEIALEDDNVRLRMKKLVRKYSNQILDAETMSPVREDP</sequence>
<dbReference type="Pfam" id="PF03226">
    <property type="entry name" value="Yippee-Mis18"/>
    <property type="match status" value="1"/>
</dbReference>
<evidence type="ECO:0000256" key="2">
    <source>
        <dbReference type="ARBA" id="ARBA00022723"/>
    </source>
</evidence>
<dbReference type="AlphaFoldDB" id="A0A6I9U832"/>
<gene>
    <name evidence="7" type="primary">LOC105170834</name>
</gene>
<dbReference type="GO" id="GO:0046872">
    <property type="term" value="F:metal ion binding"/>
    <property type="evidence" value="ECO:0007669"/>
    <property type="project" value="UniProtKB-KW"/>
</dbReference>
<dbReference type="InterPro" id="IPR004910">
    <property type="entry name" value="Yippee/Mis18/Cereblon"/>
</dbReference>
<evidence type="ECO:0000313" key="7">
    <source>
        <dbReference type="RefSeq" id="XP_011090057.1"/>
    </source>
</evidence>
<feature type="domain" description="Yippee" evidence="5">
    <location>
        <begin position="15"/>
        <end position="110"/>
    </location>
</feature>
<reference evidence="7" key="1">
    <citation type="submission" date="2025-08" db="UniProtKB">
        <authorList>
            <consortium name="RefSeq"/>
        </authorList>
    </citation>
    <scope>IDENTIFICATION</scope>
</reference>
<evidence type="ECO:0000256" key="1">
    <source>
        <dbReference type="ARBA" id="ARBA00005613"/>
    </source>
</evidence>
<keyword evidence="2" id="KW-0479">Metal-binding</keyword>
<dbReference type="PANTHER" id="PTHR13848">
    <property type="entry name" value="PROTEIN YIPPEE-LIKE CG15309-RELATED"/>
    <property type="match status" value="1"/>
</dbReference>
<accession>A0A6I9U832</accession>
<dbReference type="InParanoid" id="A0A6I9U832"/>
<organism evidence="6 7">
    <name type="scientific">Sesamum indicum</name>
    <name type="common">Oriental sesame</name>
    <name type="synonym">Sesamum orientale</name>
    <dbReference type="NCBI Taxonomy" id="4182"/>
    <lineage>
        <taxon>Eukaryota</taxon>
        <taxon>Viridiplantae</taxon>
        <taxon>Streptophyta</taxon>
        <taxon>Embryophyta</taxon>
        <taxon>Tracheophyta</taxon>
        <taxon>Spermatophyta</taxon>
        <taxon>Magnoliopsida</taxon>
        <taxon>eudicotyledons</taxon>
        <taxon>Gunneridae</taxon>
        <taxon>Pentapetalae</taxon>
        <taxon>asterids</taxon>
        <taxon>lamiids</taxon>
        <taxon>Lamiales</taxon>
        <taxon>Pedaliaceae</taxon>
        <taxon>Sesamum</taxon>
    </lineage>
</organism>
<dbReference type="KEGG" id="sind:105170834"/>
<dbReference type="RefSeq" id="XP_011090057.1">
    <property type="nucleotide sequence ID" value="XM_011091755.2"/>
</dbReference>
<keyword evidence="6" id="KW-1185">Reference proteome</keyword>
<dbReference type="GeneID" id="105170834"/>
<evidence type="ECO:0000256" key="4">
    <source>
        <dbReference type="RuleBase" id="RU110713"/>
    </source>
</evidence>
<dbReference type="Gramene" id="SIN_1024460.t">
    <property type="protein sequence ID" value="SIN_1024460.t"/>
    <property type="gene ID" value="SIN_1024460"/>
</dbReference>
<protein>
    <recommendedName>
        <fullName evidence="4">Protein yippee-like</fullName>
    </recommendedName>
</protein>